<evidence type="ECO:0000256" key="1">
    <source>
        <dbReference type="ARBA" id="ARBA00005854"/>
    </source>
</evidence>
<keyword evidence="10" id="KW-1185">Reference proteome</keyword>
<evidence type="ECO:0000256" key="2">
    <source>
        <dbReference type="ARBA" id="ARBA00023002"/>
    </source>
</evidence>
<dbReference type="InterPro" id="IPR050857">
    <property type="entry name" value="D-2-hydroxyacid_DH"/>
</dbReference>
<comment type="caution">
    <text evidence="7">The sequence shown here is derived from an EMBL/GenBank/DDBJ whole genome shotgun (WGS) entry which is preliminary data.</text>
</comment>
<dbReference type="SUPFAM" id="SSF51735">
    <property type="entry name" value="NAD(P)-binding Rossmann-fold domains"/>
    <property type="match status" value="1"/>
</dbReference>
<evidence type="ECO:0000256" key="3">
    <source>
        <dbReference type="ARBA" id="ARBA00023027"/>
    </source>
</evidence>
<protein>
    <submittedName>
        <fullName evidence="7">3-phosphoglycerate dehydrogenase</fullName>
    </submittedName>
</protein>
<dbReference type="Proteomes" id="UP000233720">
    <property type="component" value="Unassembled WGS sequence"/>
</dbReference>
<evidence type="ECO:0000313" key="7">
    <source>
        <dbReference type="EMBL" id="PKV10816.1"/>
    </source>
</evidence>
<dbReference type="PANTHER" id="PTHR42789">
    <property type="entry name" value="D-ISOMER SPECIFIC 2-HYDROXYACID DEHYDROGENASE FAMILY PROTEIN (AFU_ORTHOLOGUE AFUA_6G10090)"/>
    <property type="match status" value="1"/>
</dbReference>
<dbReference type="InterPro" id="IPR006139">
    <property type="entry name" value="D-isomer_2_OHA_DH_cat_dom"/>
</dbReference>
<evidence type="ECO:0000313" key="10">
    <source>
        <dbReference type="Proteomes" id="UP000233748"/>
    </source>
</evidence>
<accession>A0A2N3REC0</accession>
<dbReference type="Pfam" id="PF02826">
    <property type="entry name" value="2-Hacid_dh_C"/>
    <property type="match status" value="1"/>
</dbReference>
<dbReference type="EMBL" id="PHKV01000014">
    <property type="protein sequence ID" value="PKV10816.1"/>
    <property type="molecule type" value="Genomic_DNA"/>
</dbReference>
<feature type="domain" description="D-isomer specific 2-hydroxyacid dehydrogenase NAD-binding" evidence="6">
    <location>
        <begin position="111"/>
        <end position="289"/>
    </location>
</feature>
<evidence type="ECO:0000259" key="6">
    <source>
        <dbReference type="Pfam" id="PF02826"/>
    </source>
</evidence>
<proteinExistence type="inferred from homology"/>
<evidence type="ECO:0000313" key="8">
    <source>
        <dbReference type="EMBL" id="PKV15120.1"/>
    </source>
</evidence>
<dbReference type="OrthoDB" id="9805416at2"/>
<name>A0A2N3REC0_9XANT</name>
<dbReference type="InterPro" id="IPR036291">
    <property type="entry name" value="NAD(P)-bd_dom_sf"/>
</dbReference>
<evidence type="ECO:0000256" key="4">
    <source>
        <dbReference type="RuleBase" id="RU003719"/>
    </source>
</evidence>
<feature type="domain" description="D-isomer specific 2-hydroxyacid dehydrogenase catalytic" evidence="5">
    <location>
        <begin position="19"/>
        <end position="320"/>
    </location>
</feature>
<keyword evidence="3" id="KW-0520">NAD</keyword>
<gene>
    <name evidence="7" type="ORF">XpruCFBP8353_21170</name>
    <name evidence="8" type="ORF">XpruCFBP8354_21350</name>
</gene>
<sequence length="330" mass="35893">MRILVPDDYQGAVAQLPCVQRMQRHQVQVLGALDEDLDARVACLADADALVLIRERTRMDAALLQRLPRLKLISQTGRVGAHVDVAACTALGVAVAEGVGSPVAPAELTWALILSASRRLTEYQHALQQGRWQALGDPGLGRVLHGRTLGIWSYGRIGQRVASIGRVFGMQVVVWGGEASCAQAARDGFAIAGSREELFECSDVLSLHRRLTAQTRHDVTAQDLARMRNDALLVNTSRAELIVPGALLAGLDAGRPGYAALDVFEHEPVLDPRDRLLLHPRVLATPHLGYVERDSYALYFDAAFDNVLAFAAGTPRNLVNPEVWATPQRV</sequence>
<dbReference type="AlphaFoldDB" id="A0A2N3REC0"/>
<dbReference type="Proteomes" id="UP000233748">
    <property type="component" value="Unassembled WGS sequence"/>
</dbReference>
<organism evidence="7 9">
    <name type="scientific">Xanthomonas prunicola</name>
    <dbReference type="NCBI Taxonomy" id="2053930"/>
    <lineage>
        <taxon>Bacteria</taxon>
        <taxon>Pseudomonadati</taxon>
        <taxon>Pseudomonadota</taxon>
        <taxon>Gammaproteobacteria</taxon>
        <taxon>Lysobacterales</taxon>
        <taxon>Lysobacteraceae</taxon>
        <taxon>Xanthomonas</taxon>
    </lineage>
</organism>
<dbReference type="PANTHER" id="PTHR42789:SF1">
    <property type="entry name" value="D-ISOMER SPECIFIC 2-HYDROXYACID DEHYDROGENASE FAMILY PROTEIN (AFU_ORTHOLOGUE AFUA_6G10090)"/>
    <property type="match status" value="1"/>
</dbReference>
<dbReference type="GO" id="GO:0051287">
    <property type="term" value="F:NAD binding"/>
    <property type="evidence" value="ECO:0007669"/>
    <property type="project" value="InterPro"/>
</dbReference>
<dbReference type="SUPFAM" id="SSF52283">
    <property type="entry name" value="Formate/glycerate dehydrogenase catalytic domain-like"/>
    <property type="match status" value="1"/>
</dbReference>
<reference evidence="9 10" key="1">
    <citation type="submission" date="2017-11" db="EMBL/GenBank/DDBJ databases">
        <title>Xanthomonas prunicola sp. nov., a novel pathogen that affects nectarine (Prunus persica var. nectarine) trees.</title>
        <authorList>
            <person name="Lopez M."/>
            <person name="Lopez-Soriano P."/>
            <person name="Garita-Cambronero J."/>
            <person name="Beltran C."/>
            <person name="Taghouti G."/>
            <person name="Portier P."/>
            <person name="Cubero J."/>
            <person name="Fischer-Le Saux M."/>
            <person name="Marco-Noales E."/>
        </authorList>
    </citation>
    <scope>NUCLEOTIDE SEQUENCE [LARGE SCALE GENOMIC DNA]</scope>
    <source>
        <strain evidence="7 9">CFBP8353</strain>
        <strain evidence="8 10">CFBP8354</strain>
    </source>
</reference>
<comment type="similarity">
    <text evidence="1 4">Belongs to the D-isomer specific 2-hydroxyacid dehydrogenase family.</text>
</comment>
<evidence type="ECO:0000259" key="5">
    <source>
        <dbReference type="Pfam" id="PF00389"/>
    </source>
</evidence>
<dbReference type="Gene3D" id="3.40.50.720">
    <property type="entry name" value="NAD(P)-binding Rossmann-like Domain"/>
    <property type="match status" value="2"/>
</dbReference>
<dbReference type="GO" id="GO:0016616">
    <property type="term" value="F:oxidoreductase activity, acting on the CH-OH group of donors, NAD or NADP as acceptor"/>
    <property type="evidence" value="ECO:0007669"/>
    <property type="project" value="InterPro"/>
</dbReference>
<dbReference type="Pfam" id="PF00389">
    <property type="entry name" value="2-Hacid_dh"/>
    <property type="match status" value="1"/>
</dbReference>
<dbReference type="EMBL" id="PHKW01000013">
    <property type="protein sequence ID" value="PKV15120.1"/>
    <property type="molecule type" value="Genomic_DNA"/>
</dbReference>
<dbReference type="RefSeq" id="WP_101364994.1">
    <property type="nucleotide sequence ID" value="NZ_PHKV01000014.1"/>
</dbReference>
<dbReference type="InterPro" id="IPR006140">
    <property type="entry name" value="D-isomer_DH_NAD-bd"/>
</dbReference>
<evidence type="ECO:0000313" key="9">
    <source>
        <dbReference type="Proteomes" id="UP000233720"/>
    </source>
</evidence>
<keyword evidence="2 4" id="KW-0560">Oxidoreductase</keyword>
<dbReference type="CDD" id="cd12169">
    <property type="entry name" value="PGDH_like_1"/>
    <property type="match status" value="1"/>
</dbReference>